<dbReference type="Proteomes" id="UP000255421">
    <property type="component" value="Unassembled WGS sequence"/>
</dbReference>
<dbReference type="EMBL" id="QQST01000001">
    <property type="protein sequence ID" value="RDI71964.1"/>
    <property type="molecule type" value="Genomic_DNA"/>
</dbReference>
<keyword evidence="1" id="KW-0812">Transmembrane</keyword>
<keyword evidence="1" id="KW-0472">Membrane</keyword>
<organism evidence="2 3">
    <name type="scientific">Halopelagius longus</name>
    <dbReference type="NCBI Taxonomy" id="1236180"/>
    <lineage>
        <taxon>Archaea</taxon>
        <taxon>Methanobacteriati</taxon>
        <taxon>Methanobacteriota</taxon>
        <taxon>Stenosarchaea group</taxon>
        <taxon>Halobacteria</taxon>
        <taxon>Halobacteriales</taxon>
        <taxon>Haloferacaceae</taxon>
    </lineage>
</organism>
<feature type="transmembrane region" description="Helical" evidence="1">
    <location>
        <begin position="97"/>
        <end position="115"/>
    </location>
</feature>
<protein>
    <submittedName>
        <fullName evidence="2">Signal peptidase I</fullName>
    </submittedName>
</protein>
<reference evidence="2 3" key="1">
    <citation type="submission" date="2018-07" db="EMBL/GenBank/DDBJ databases">
        <title>Genome sequence of extremly halophilic archaeon Halopelagius longus strain BC12-B1.</title>
        <authorList>
            <person name="Zhang X."/>
        </authorList>
    </citation>
    <scope>NUCLEOTIDE SEQUENCE [LARGE SCALE GENOMIC DNA]</scope>
    <source>
        <strain evidence="2 3">BC12-B1</strain>
    </source>
</reference>
<comment type="caution">
    <text evidence="2">The sequence shown here is derived from an EMBL/GenBank/DDBJ whole genome shotgun (WGS) entry which is preliminary data.</text>
</comment>
<dbReference type="AlphaFoldDB" id="A0A370IR64"/>
<sequence length="127" mass="13797">MIPLQSDAGAGLGAVFFLLLILAFFFVPAIGMWKTFVKAGQPGWGAFVPFLNFFYLVEIADRPTWWVALPIIPVIGWILMIALFVDVAKQFGKGPGTGLGLAVLPFVFWPFLGFGDAEYLGDTNPGV</sequence>
<evidence type="ECO:0000313" key="3">
    <source>
        <dbReference type="Proteomes" id="UP000255421"/>
    </source>
</evidence>
<evidence type="ECO:0000313" key="2">
    <source>
        <dbReference type="EMBL" id="RDI71964.1"/>
    </source>
</evidence>
<feature type="transmembrane region" description="Helical" evidence="1">
    <location>
        <begin position="12"/>
        <end position="31"/>
    </location>
</feature>
<feature type="transmembrane region" description="Helical" evidence="1">
    <location>
        <begin position="66"/>
        <end position="85"/>
    </location>
</feature>
<keyword evidence="1" id="KW-1133">Transmembrane helix</keyword>
<name>A0A370IR64_9EURY</name>
<keyword evidence="3" id="KW-1185">Reference proteome</keyword>
<proteinExistence type="predicted"/>
<dbReference type="Pfam" id="PF18936">
    <property type="entry name" value="DUF5684"/>
    <property type="match status" value="1"/>
</dbReference>
<gene>
    <name evidence="2" type="ORF">DWB78_09655</name>
</gene>
<dbReference type="InterPro" id="IPR043739">
    <property type="entry name" value="DUF5684"/>
</dbReference>
<accession>A0A370IR64</accession>
<evidence type="ECO:0000256" key="1">
    <source>
        <dbReference type="SAM" id="Phobius"/>
    </source>
</evidence>